<dbReference type="GO" id="GO:0009236">
    <property type="term" value="P:cobalamin biosynthetic process"/>
    <property type="evidence" value="ECO:0007669"/>
    <property type="project" value="UniProtKB-UniPathway"/>
</dbReference>
<dbReference type="RefSeq" id="WP_175275304.1">
    <property type="nucleotide sequence ID" value="NZ_CP054836.1"/>
</dbReference>
<name>A0A6N1VEG0_9HYPH</name>
<dbReference type="KEGG" id="orm:HTY61_02460"/>
<dbReference type="InterPro" id="IPR003723">
    <property type="entry name" value="Precorrin-6x_reduct"/>
</dbReference>
<dbReference type="PANTHER" id="PTHR36925">
    <property type="entry name" value="COBALT-PRECORRIN-6A REDUCTASE"/>
    <property type="match status" value="1"/>
</dbReference>
<dbReference type="Proteomes" id="UP000509367">
    <property type="component" value="Chromosome"/>
</dbReference>
<reference evidence="4 5" key="1">
    <citation type="submission" date="2020-06" db="EMBL/GenBank/DDBJ databases">
        <title>Oricola thermophila sp. nov. isolated from a tidal sediments.</title>
        <authorList>
            <person name="Kwon K.K."/>
            <person name="Yang S.-H."/>
            <person name="Park M.-J."/>
        </authorList>
    </citation>
    <scope>NUCLEOTIDE SEQUENCE [LARGE SCALE GENOMIC DNA]</scope>
    <source>
        <strain evidence="4 5">MEBiC13590</strain>
    </source>
</reference>
<accession>A0A6N1VEG0</accession>
<dbReference type="PROSITE" id="PS51014">
    <property type="entry name" value="COBK_CBIJ"/>
    <property type="match status" value="1"/>
</dbReference>
<evidence type="ECO:0000313" key="5">
    <source>
        <dbReference type="Proteomes" id="UP000509367"/>
    </source>
</evidence>
<dbReference type="PANTHER" id="PTHR36925:SF1">
    <property type="entry name" value="COBALT-PRECORRIN-6A REDUCTASE"/>
    <property type="match status" value="1"/>
</dbReference>
<organism evidence="4 5">
    <name type="scientific">Oricola thermophila</name>
    <dbReference type="NCBI Taxonomy" id="2742145"/>
    <lineage>
        <taxon>Bacteria</taxon>
        <taxon>Pseudomonadati</taxon>
        <taxon>Pseudomonadota</taxon>
        <taxon>Alphaproteobacteria</taxon>
        <taxon>Hyphomicrobiales</taxon>
        <taxon>Ahrensiaceae</taxon>
        <taxon>Oricola</taxon>
    </lineage>
</organism>
<evidence type="ECO:0000313" key="4">
    <source>
        <dbReference type="EMBL" id="QKV17407.1"/>
    </source>
</evidence>
<keyword evidence="2" id="KW-0169">Cobalamin biosynthesis</keyword>
<keyword evidence="5" id="KW-1185">Reference proteome</keyword>
<gene>
    <name evidence="4" type="ORF">HTY61_02460</name>
</gene>
<comment type="pathway">
    <text evidence="1">Cofactor biosynthesis; adenosylcobalamin biosynthesis.</text>
</comment>
<dbReference type="AlphaFoldDB" id="A0A6N1VEG0"/>
<keyword evidence="3 4" id="KW-0560">Oxidoreductase</keyword>
<dbReference type="NCBIfam" id="NF005968">
    <property type="entry name" value="PRK08057.1-2"/>
    <property type="match status" value="1"/>
</dbReference>
<protein>
    <submittedName>
        <fullName evidence="4">Cobalt-precorrin-6A reductase</fullName>
        <ecNumber evidence="4">1.3.1.106</ecNumber>
    </submittedName>
</protein>
<evidence type="ECO:0000256" key="3">
    <source>
        <dbReference type="ARBA" id="ARBA00023002"/>
    </source>
</evidence>
<dbReference type="GO" id="GO:0016994">
    <property type="term" value="F:precorrin-6A reductase activity"/>
    <property type="evidence" value="ECO:0007669"/>
    <property type="project" value="InterPro"/>
</dbReference>
<proteinExistence type="predicted"/>
<sequence>MTETILILGGTREAAELAAEIVRRHPDWRVVTSLAGRTREPKPVAGELRIGGFGGAAGLARYLREQGVTRLIDATHPFARQISANARMAAEMTAIPLEERIRAPWHRQPGDLWTEVATLEAARDAIPPGARVLLALGSQHIAPFASRADVHFVVRVVDPPTEPFPLPAHQLVLGLPGKTPDEEATLLRKYRITHIVCRNSGGSGAYAKIAAARDLGLPVIMISR</sequence>
<dbReference type="Pfam" id="PF02571">
    <property type="entry name" value="CbiJ"/>
    <property type="match status" value="1"/>
</dbReference>
<dbReference type="EMBL" id="CP054836">
    <property type="protein sequence ID" value="QKV17407.1"/>
    <property type="molecule type" value="Genomic_DNA"/>
</dbReference>
<dbReference type="UniPathway" id="UPA00148"/>
<dbReference type="EC" id="1.3.1.106" evidence="4"/>
<evidence type="ECO:0000256" key="1">
    <source>
        <dbReference type="ARBA" id="ARBA00004953"/>
    </source>
</evidence>
<evidence type="ECO:0000256" key="2">
    <source>
        <dbReference type="ARBA" id="ARBA00022573"/>
    </source>
</evidence>